<reference evidence="2" key="1">
    <citation type="submission" date="2021-05" db="EMBL/GenBank/DDBJ databases">
        <authorList>
            <person name="Alioto T."/>
            <person name="Alioto T."/>
            <person name="Gomez Garrido J."/>
        </authorList>
    </citation>
    <scope>NUCLEOTIDE SEQUENCE</scope>
</reference>
<feature type="transmembrane region" description="Helical" evidence="1">
    <location>
        <begin position="23"/>
        <end position="45"/>
    </location>
</feature>
<name>A0A8D9F2U8_9HEMI</name>
<proteinExistence type="predicted"/>
<keyword evidence="1" id="KW-0812">Transmembrane</keyword>
<dbReference type="EMBL" id="HBUF01590608">
    <property type="protein sequence ID" value="CAG6773250.1"/>
    <property type="molecule type" value="Transcribed_RNA"/>
</dbReference>
<keyword evidence="1" id="KW-0472">Membrane</keyword>
<organism evidence="2">
    <name type="scientific">Cacopsylla melanoneura</name>
    <dbReference type="NCBI Taxonomy" id="428564"/>
    <lineage>
        <taxon>Eukaryota</taxon>
        <taxon>Metazoa</taxon>
        <taxon>Ecdysozoa</taxon>
        <taxon>Arthropoda</taxon>
        <taxon>Hexapoda</taxon>
        <taxon>Insecta</taxon>
        <taxon>Pterygota</taxon>
        <taxon>Neoptera</taxon>
        <taxon>Paraneoptera</taxon>
        <taxon>Hemiptera</taxon>
        <taxon>Sternorrhyncha</taxon>
        <taxon>Psylloidea</taxon>
        <taxon>Psyllidae</taxon>
        <taxon>Psyllinae</taxon>
        <taxon>Cacopsylla</taxon>
    </lineage>
</organism>
<protein>
    <submittedName>
        <fullName evidence="2">Uncharacterized protein</fullName>
    </submittedName>
</protein>
<sequence length="101" mass="11899">MFNSKVFSIMKRRSEIKFSRQKCLRILLVLFFTFTECCVSIVLLLCLNQKSFHQCLLHPEQLDTFGNLQFNSLLCIQGFGFVDKRMFSPSHLIDSKARLRF</sequence>
<accession>A0A8D9F2U8</accession>
<evidence type="ECO:0000256" key="1">
    <source>
        <dbReference type="SAM" id="Phobius"/>
    </source>
</evidence>
<evidence type="ECO:0000313" key="2">
    <source>
        <dbReference type="EMBL" id="CAG6773250.1"/>
    </source>
</evidence>
<keyword evidence="1" id="KW-1133">Transmembrane helix</keyword>
<dbReference type="AlphaFoldDB" id="A0A8D9F2U8"/>